<evidence type="ECO:0000259" key="3">
    <source>
        <dbReference type="Pfam" id="PF00857"/>
    </source>
</evidence>
<dbReference type="PANTHER" id="PTHR43540:SF1">
    <property type="entry name" value="ISOCHORISMATASE HYDROLASE"/>
    <property type="match status" value="1"/>
</dbReference>
<dbReference type="Proteomes" id="UP001174909">
    <property type="component" value="Unassembled WGS sequence"/>
</dbReference>
<evidence type="ECO:0000313" key="5">
    <source>
        <dbReference type="Proteomes" id="UP001174909"/>
    </source>
</evidence>
<dbReference type="SUPFAM" id="SSF52499">
    <property type="entry name" value="Isochorismatase-like hydrolases"/>
    <property type="match status" value="1"/>
</dbReference>
<gene>
    <name evidence="4" type="ORF">GBAR_LOCUS19817</name>
</gene>
<name>A0AA35SSD1_GEOBA</name>
<accession>A0AA35SSD1</accession>
<protein>
    <submittedName>
        <fullName evidence="4">Maleamate amidohydrolase</fullName>
    </submittedName>
</protein>
<dbReference type="CDD" id="cd01015">
    <property type="entry name" value="CSHase"/>
    <property type="match status" value="1"/>
</dbReference>
<keyword evidence="2" id="KW-0378">Hydrolase</keyword>
<dbReference type="InterPro" id="IPR000868">
    <property type="entry name" value="Isochorismatase-like_dom"/>
</dbReference>
<dbReference type="InterPro" id="IPR036380">
    <property type="entry name" value="Isochorismatase-like_sf"/>
</dbReference>
<proteinExistence type="inferred from homology"/>
<dbReference type="EMBL" id="CASHTH010002788">
    <property type="protein sequence ID" value="CAI8035285.1"/>
    <property type="molecule type" value="Genomic_DNA"/>
</dbReference>
<comment type="caution">
    <text evidence="4">The sequence shown here is derived from an EMBL/GenBank/DDBJ whole genome shotgun (WGS) entry which is preliminary data.</text>
</comment>
<keyword evidence="5" id="KW-1185">Reference proteome</keyword>
<dbReference type="Pfam" id="PF00857">
    <property type="entry name" value="Isochorismatase"/>
    <property type="match status" value="1"/>
</dbReference>
<sequence>FSNRLGSGSRPALVVIDFCQAYLDPTSPLYAGVEDARAACQRVLDAARAADIPVLHTRVEFQPGGADGGVFFRKVGALECFVRGNPLGAYGEGLAPTGDEVVVVKQYASGFFGTSLASTLTSMGVDTLIHTGVSTSGCVRATAVDACQHGFVPVVVRDACGDRNPQVHEANLFDLDAKYADVVSEQEVLDYLSSTR</sequence>
<comment type="similarity">
    <text evidence="1">Belongs to the isochorismatase family.</text>
</comment>
<dbReference type="AlphaFoldDB" id="A0AA35SSD1"/>
<dbReference type="InterPro" id="IPR050272">
    <property type="entry name" value="Isochorismatase-like_hydrls"/>
</dbReference>
<organism evidence="4 5">
    <name type="scientific">Geodia barretti</name>
    <name type="common">Barrett's horny sponge</name>
    <dbReference type="NCBI Taxonomy" id="519541"/>
    <lineage>
        <taxon>Eukaryota</taxon>
        <taxon>Metazoa</taxon>
        <taxon>Porifera</taxon>
        <taxon>Demospongiae</taxon>
        <taxon>Heteroscleromorpha</taxon>
        <taxon>Tetractinellida</taxon>
        <taxon>Astrophorina</taxon>
        <taxon>Geodiidae</taxon>
        <taxon>Geodia</taxon>
    </lineage>
</organism>
<evidence type="ECO:0000256" key="2">
    <source>
        <dbReference type="ARBA" id="ARBA00022801"/>
    </source>
</evidence>
<evidence type="ECO:0000256" key="1">
    <source>
        <dbReference type="ARBA" id="ARBA00006336"/>
    </source>
</evidence>
<dbReference type="PANTHER" id="PTHR43540">
    <property type="entry name" value="PEROXYUREIDOACRYLATE/UREIDOACRYLATE AMIDOHYDROLASE-RELATED"/>
    <property type="match status" value="1"/>
</dbReference>
<evidence type="ECO:0000313" key="4">
    <source>
        <dbReference type="EMBL" id="CAI8035285.1"/>
    </source>
</evidence>
<dbReference type="Gene3D" id="3.40.50.850">
    <property type="entry name" value="Isochorismatase-like"/>
    <property type="match status" value="1"/>
</dbReference>
<feature type="domain" description="Isochorismatase-like" evidence="3">
    <location>
        <begin position="12"/>
        <end position="186"/>
    </location>
</feature>
<feature type="non-terminal residue" evidence="4">
    <location>
        <position position="1"/>
    </location>
</feature>
<dbReference type="GO" id="GO:0016787">
    <property type="term" value="F:hydrolase activity"/>
    <property type="evidence" value="ECO:0007669"/>
    <property type="project" value="UniProtKB-KW"/>
</dbReference>
<reference evidence="4" key="1">
    <citation type="submission" date="2023-03" db="EMBL/GenBank/DDBJ databases">
        <authorList>
            <person name="Steffen K."/>
            <person name="Cardenas P."/>
        </authorList>
    </citation>
    <scope>NUCLEOTIDE SEQUENCE</scope>
</reference>